<organism evidence="1 2">
    <name type="scientific">Trichinella zimbabwensis</name>
    <dbReference type="NCBI Taxonomy" id="268475"/>
    <lineage>
        <taxon>Eukaryota</taxon>
        <taxon>Metazoa</taxon>
        <taxon>Ecdysozoa</taxon>
        <taxon>Nematoda</taxon>
        <taxon>Enoplea</taxon>
        <taxon>Dorylaimia</taxon>
        <taxon>Trichinellida</taxon>
        <taxon>Trichinellidae</taxon>
        <taxon>Trichinella</taxon>
    </lineage>
</organism>
<sequence length="304" mass="33975">MVKYLQHLILLQIWKFRVSLYYLIEFEILDNAPSNSIDTCHEASISESVKLARKVPNLNFWDHLPHPQQPQRCENLYFLLGRRNIGHRFQVLLLVLAVQVFQGFHFFLEVRAVQQVPVHLAFPEYRLFHGVRKVLADPFYPVDLCSLDVLCRKHTPHYFQWLTGLPLLPGGPGVPLGPGGHTRQHFFFCACNFSTSIKPDGPTSPFIPGLPGAPCSPDMPGGPGGPLGQMPSASHSQIPISGCDCRLFLDVNLISPITFSYKPLTVITHPVFLKLGKTCPLHLISLTLETCPISKLVDIANIAD</sequence>
<evidence type="ECO:0000313" key="2">
    <source>
        <dbReference type="Proteomes" id="UP000055024"/>
    </source>
</evidence>
<dbReference type="STRING" id="268475.A0A0V1HJS9"/>
<protein>
    <submittedName>
        <fullName evidence="1">Uncharacterized protein</fullName>
    </submittedName>
</protein>
<dbReference type="Proteomes" id="UP000055024">
    <property type="component" value="Unassembled WGS sequence"/>
</dbReference>
<name>A0A0V1HJS9_9BILA</name>
<dbReference type="AlphaFoldDB" id="A0A0V1HJS9"/>
<comment type="caution">
    <text evidence="1">The sequence shown here is derived from an EMBL/GenBank/DDBJ whole genome shotgun (WGS) entry which is preliminary data.</text>
</comment>
<keyword evidence="2" id="KW-1185">Reference proteome</keyword>
<gene>
    <name evidence="1" type="ORF">T11_9243</name>
</gene>
<proteinExistence type="predicted"/>
<accession>A0A0V1HJS9</accession>
<dbReference type="OrthoDB" id="5919619at2759"/>
<reference evidence="1 2" key="1">
    <citation type="submission" date="2015-01" db="EMBL/GenBank/DDBJ databases">
        <title>Evolution of Trichinella species and genotypes.</title>
        <authorList>
            <person name="Korhonen P.K."/>
            <person name="Edoardo P."/>
            <person name="Giuseppe L.R."/>
            <person name="Gasser R.B."/>
        </authorList>
    </citation>
    <scope>NUCLEOTIDE SEQUENCE [LARGE SCALE GENOMIC DNA]</scope>
    <source>
        <strain evidence="1">ISS1029</strain>
    </source>
</reference>
<evidence type="ECO:0000313" key="1">
    <source>
        <dbReference type="EMBL" id="KRZ11011.1"/>
    </source>
</evidence>
<dbReference type="EMBL" id="JYDP01000054">
    <property type="protein sequence ID" value="KRZ11011.1"/>
    <property type="molecule type" value="Genomic_DNA"/>
</dbReference>